<feature type="transmembrane region" description="Helical" evidence="1">
    <location>
        <begin position="63"/>
        <end position="85"/>
    </location>
</feature>
<dbReference type="RefSeq" id="WP_121648380.1">
    <property type="nucleotide sequence ID" value="NZ_RCUX01000005.1"/>
</dbReference>
<gene>
    <name evidence="2" type="ORF">D9V32_08040</name>
</gene>
<evidence type="ECO:0000313" key="3">
    <source>
        <dbReference type="Proteomes" id="UP000272503"/>
    </source>
</evidence>
<accession>A0A3L7A6X8</accession>
<keyword evidence="1" id="KW-0472">Membrane</keyword>
<keyword evidence="1" id="KW-1133">Transmembrane helix</keyword>
<dbReference type="Proteomes" id="UP000272503">
    <property type="component" value="Unassembled WGS sequence"/>
</dbReference>
<evidence type="ECO:0000313" key="2">
    <source>
        <dbReference type="EMBL" id="RLP76096.1"/>
    </source>
</evidence>
<keyword evidence="3" id="KW-1185">Reference proteome</keyword>
<name>A0A3L7A6X8_9MICO</name>
<evidence type="ECO:0000256" key="1">
    <source>
        <dbReference type="SAM" id="Phobius"/>
    </source>
</evidence>
<reference evidence="2 3" key="1">
    <citation type="submission" date="2018-10" db="EMBL/GenBank/DDBJ databases">
        <authorList>
            <person name="Li J."/>
        </authorList>
    </citation>
    <scope>NUCLEOTIDE SEQUENCE [LARGE SCALE GENOMIC DNA]</scope>
    <source>
        <strain evidence="2 3">IF 016277</strain>
    </source>
</reference>
<feature type="transmembrane region" description="Helical" evidence="1">
    <location>
        <begin position="21"/>
        <end position="43"/>
    </location>
</feature>
<sequence>MSEYSTHQDEARATGAQVATFVLGMIALGIAALFSSFMGRFLAYAGTVPGREYTKNPPLDGEFVMGIAVYGPFLVVIGVLCWGIFRLGQGKSAGWITLIGLALLPVLFYGAGAIISL</sequence>
<protein>
    <submittedName>
        <fullName evidence="2">Uncharacterized protein</fullName>
    </submittedName>
</protein>
<dbReference type="EMBL" id="RCUX01000005">
    <property type="protein sequence ID" value="RLP76096.1"/>
    <property type="molecule type" value="Genomic_DNA"/>
</dbReference>
<keyword evidence="1" id="KW-0812">Transmembrane</keyword>
<comment type="caution">
    <text evidence="2">The sequence shown here is derived from an EMBL/GenBank/DDBJ whole genome shotgun (WGS) entry which is preliminary data.</text>
</comment>
<dbReference type="AlphaFoldDB" id="A0A3L7A6X8"/>
<proteinExistence type="predicted"/>
<feature type="transmembrane region" description="Helical" evidence="1">
    <location>
        <begin position="92"/>
        <end position="115"/>
    </location>
</feature>
<organism evidence="2 3">
    <name type="scientific">Mycetocola tolaasinivorans</name>
    <dbReference type="NCBI Taxonomy" id="76635"/>
    <lineage>
        <taxon>Bacteria</taxon>
        <taxon>Bacillati</taxon>
        <taxon>Actinomycetota</taxon>
        <taxon>Actinomycetes</taxon>
        <taxon>Micrococcales</taxon>
        <taxon>Microbacteriaceae</taxon>
        <taxon>Mycetocola</taxon>
    </lineage>
</organism>